<dbReference type="CDD" id="cd02142">
    <property type="entry name" value="McbC_SagB-like_oxidoreductase"/>
    <property type="match status" value="1"/>
</dbReference>
<dbReference type="InterPro" id="IPR052544">
    <property type="entry name" value="Bacteriocin_Proc_Enz"/>
</dbReference>
<dbReference type="Gene3D" id="3.40.109.10">
    <property type="entry name" value="NADH Oxidase"/>
    <property type="match status" value="1"/>
</dbReference>
<dbReference type="Proteomes" id="UP000234300">
    <property type="component" value="Unassembled WGS sequence"/>
</dbReference>
<organism evidence="2 3">
    <name type="scientific">Brevibacterium aurantiacum</name>
    <dbReference type="NCBI Taxonomy" id="273384"/>
    <lineage>
        <taxon>Bacteria</taxon>
        <taxon>Bacillati</taxon>
        <taxon>Actinomycetota</taxon>
        <taxon>Actinomycetes</taxon>
        <taxon>Micrococcales</taxon>
        <taxon>Brevibacteriaceae</taxon>
        <taxon>Brevibacterium</taxon>
    </lineage>
</organism>
<proteinExistence type="predicted"/>
<evidence type="ECO:0000313" key="2">
    <source>
        <dbReference type="EMBL" id="SMX95669.1"/>
    </source>
</evidence>
<protein>
    <submittedName>
        <fullName evidence="2">SagB-type dehydrogenase domain-containing protein</fullName>
    </submittedName>
</protein>
<sequence length="271" mass="29279">MLKYHSEPNQGLQGLGVTAPLAAMHYANTNFGLIGAAYDSQVEYRKQTVADVGDRPSLATIDLVNSESGFVNNSVQDVLAKRKSAEEYVASCLVASRFLPMLACALLRTNGRPGRRPYPSGGALYSIEPVFFVRNVHSLDAGLYVVDNSRMHLKLLQRDSGGLIETVFGTCLYPDHIQNAAAVCFLIANFSKSAAKYGERSYRLALLEAGHISQNLLLAATANDIGCRPVCGFEEVEVNNLLGLNGFDHGVVEGITFGVIADSQEYVSDGR</sequence>
<dbReference type="InterPro" id="IPR029479">
    <property type="entry name" value="Nitroreductase"/>
</dbReference>
<name>A0A2H1K7R4_BREAU</name>
<dbReference type="InterPro" id="IPR000415">
    <property type="entry name" value="Nitroreductase-like"/>
</dbReference>
<evidence type="ECO:0000259" key="1">
    <source>
        <dbReference type="Pfam" id="PF00881"/>
    </source>
</evidence>
<dbReference type="InterPro" id="IPR020051">
    <property type="entry name" value="SagB-type_dehydrogenase"/>
</dbReference>
<reference evidence="2 3" key="1">
    <citation type="submission" date="2017-03" db="EMBL/GenBank/DDBJ databases">
        <authorList>
            <person name="Afonso C.L."/>
            <person name="Miller P.J."/>
            <person name="Scott M.A."/>
            <person name="Spackman E."/>
            <person name="Goraichik I."/>
            <person name="Dimitrov K.M."/>
            <person name="Suarez D.L."/>
            <person name="Swayne D.E."/>
        </authorList>
    </citation>
    <scope>NUCLEOTIDE SEQUENCE [LARGE SCALE GENOMIC DNA]</scope>
    <source>
        <strain evidence="3">8(6)</strain>
    </source>
</reference>
<dbReference type="PANTHER" id="PTHR43745:SF2">
    <property type="entry name" value="NITROREDUCTASE MJ1384-RELATED"/>
    <property type="match status" value="1"/>
</dbReference>
<gene>
    <name evidence="2" type="ORF">BAURA86_02487</name>
</gene>
<dbReference type="Pfam" id="PF00881">
    <property type="entry name" value="Nitroreductase"/>
    <property type="match status" value="1"/>
</dbReference>
<accession>A0A2H1K7R4</accession>
<dbReference type="AlphaFoldDB" id="A0A2H1K7R4"/>
<dbReference type="NCBIfam" id="TIGR03605">
    <property type="entry name" value="antibiot_sagB"/>
    <property type="match status" value="1"/>
</dbReference>
<dbReference type="GO" id="GO:0016491">
    <property type="term" value="F:oxidoreductase activity"/>
    <property type="evidence" value="ECO:0007669"/>
    <property type="project" value="InterPro"/>
</dbReference>
<dbReference type="RefSeq" id="WP_101557150.1">
    <property type="nucleotide sequence ID" value="NZ_FXZI01000009.1"/>
</dbReference>
<dbReference type="EMBL" id="FXZI01000009">
    <property type="protein sequence ID" value="SMX95669.1"/>
    <property type="molecule type" value="Genomic_DNA"/>
</dbReference>
<dbReference type="SUPFAM" id="SSF55469">
    <property type="entry name" value="FMN-dependent nitroreductase-like"/>
    <property type="match status" value="1"/>
</dbReference>
<dbReference type="PANTHER" id="PTHR43745">
    <property type="entry name" value="NITROREDUCTASE MJ1384-RELATED"/>
    <property type="match status" value="1"/>
</dbReference>
<evidence type="ECO:0000313" key="3">
    <source>
        <dbReference type="Proteomes" id="UP000234300"/>
    </source>
</evidence>
<feature type="domain" description="Nitroreductase" evidence="1">
    <location>
        <begin position="116"/>
        <end position="258"/>
    </location>
</feature>